<proteinExistence type="predicted"/>
<evidence type="ECO:0000313" key="5">
    <source>
        <dbReference type="EMBL" id="UJS23589.1"/>
    </source>
</evidence>
<organism evidence="5 6">
    <name type="scientific">Thiothrix winogradskyi</name>
    <dbReference type="NCBI Taxonomy" id="96472"/>
    <lineage>
        <taxon>Bacteria</taxon>
        <taxon>Pseudomonadati</taxon>
        <taxon>Pseudomonadota</taxon>
        <taxon>Gammaproteobacteria</taxon>
        <taxon>Thiotrichales</taxon>
        <taxon>Thiotrichaceae</taxon>
        <taxon>Thiothrix</taxon>
    </lineage>
</organism>
<reference evidence="5" key="1">
    <citation type="journal article" date="2022" name="Microorganisms">
        <title>Two New Species of Filamentous Sulfur Bacteria of the Genus Thiothrix, Thiothrix winogradskyi sp. nov. and 'Candidatus Thiothrix sulfatifontis' sp. nov.</title>
        <authorList>
            <person name="Ravin N.V."/>
            <person name="Rossetti S."/>
            <person name="Beletsky A.V."/>
            <person name="Kadnikov V.V."/>
            <person name="Rudenko T.S."/>
            <person name="Smolyakov D.D."/>
            <person name="Moskvitina M.I."/>
            <person name="Gureeva M.V."/>
            <person name="Mardanov A.V."/>
            <person name="Grabovich M.Y."/>
        </authorList>
    </citation>
    <scope>NUCLEOTIDE SEQUENCE</scope>
    <source>
        <strain evidence="5">CT3</strain>
    </source>
</reference>
<dbReference type="EMBL" id="CP091244">
    <property type="protein sequence ID" value="UJS23589.1"/>
    <property type="molecule type" value="Genomic_DNA"/>
</dbReference>
<protein>
    <recommendedName>
        <fullName evidence="7">Insecticide toxin TcdB middle/N-terminal domain-containing protein</fullName>
    </recommendedName>
</protein>
<evidence type="ECO:0000256" key="1">
    <source>
        <dbReference type="ARBA" id="ARBA00004613"/>
    </source>
</evidence>
<dbReference type="Pfam" id="PF03534">
    <property type="entry name" value="SpvB"/>
    <property type="match status" value="2"/>
</dbReference>
<keyword evidence="6" id="KW-1185">Reference proteome</keyword>
<evidence type="ECO:0000256" key="2">
    <source>
        <dbReference type="ARBA" id="ARBA00022525"/>
    </source>
</evidence>
<dbReference type="Gene3D" id="2.180.10.10">
    <property type="entry name" value="RHS repeat-associated core"/>
    <property type="match status" value="2"/>
</dbReference>
<dbReference type="SUPFAM" id="SSF69318">
    <property type="entry name" value="Integrin alpha N-terminal domain"/>
    <property type="match status" value="1"/>
</dbReference>
<keyword evidence="4" id="KW-0843">Virulence</keyword>
<dbReference type="PROSITE" id="PS51257">
    <property type="entry name" value="PROKAR_LIPOPROTEIN"/>
    <property type="match status" value="1"/>
</dbReference>
<gene>
    <name evidence="5" type="ORF">L2Y54_16840</name>
</gene>
<sequence>MKRQFFISDVVHLCIVFLLIVSCDSIYAGQLVNSLEGNASTNQGQLNWSLPIDVPVGSNGISPKISLEYTPAGSNGIMGVGFQLGGLSTISRCPSSKEYDGVDGGVTFTNKDRYCLDGQRLLLVSDGSYRTATESFSKIIFTGTYWLIYTKDGFIQEYGNTTDARITSATNSNAILAWRINQKRDRFKGIVNYEYNQLAGTGVSVLSKIRWSIHELQLIYEGRNDTSSSYQFGDIKTLSQRVSKINVSTKENLLHQYQLNYEANADGFSRVSRISLCDGSGNCSPDTTFEWQATGNPRIVNEIDIGNDTGFASFTMADLNQDGRSDVCYLKNGLFCDVAGARWSVSLGSFSNHPDSAETLVLIDLNNDTYPDYCIQSETNIQCGLNNGSGFSASTTWSSQFNRSQMVRIIDLNNDKLPDICEINESGMYCAYNGSFGFLNKFKASSGEWGWNIKPAQNIGNTTIGFVDINGDGLTDLCGAGIKRVVGGSTMVINGFYCSLHTGYNSSQQPIYSEMVSYALLLGNLVADKTFQDTFRYSDLNADGLPDTCWREGNEYKCSINTGRAFEPPRKWADAGINGGWIDNAAGRRSLMLHDINNDGRSDLCVEMSGYSFGCGINWGGGFSNLQPYAPLRYGSGTIDLPNAKTNKGHLPVRLADINADGNADFCYRGIQGGITCGLAAPQEPALLRRVTTGYGNITEIEYGFLSNPAVYAKDGQSRLGLIDVQPNQRVVKAIASSNGVGGLKKISYFYRGLRYDQKEGIRSFSVIDQLDESDGKIIRSSYHQDKDRNGLAYQVNLIVKDIVVQSTYTEWQVFSGIATNSKFRMPKKVIEINRDYKNGLKTTSKITTYDQYDTYGNARLITIVNDAETILGIDKNIKITATIYKNDVTNWLLGKPETVTVTHENPAVLPVITRKTSFTYYPSGALWTETIEPNNTYYSLKSTFEYDAFGNRTKVTLNGWDGKAQVSRTASSKYDDQSGLFLVSKTNALNHIETFTPHTRCSGLPAIHIDANKLKTILEYDSLCRKIKETRSDNTQTIWNYAWKSNYPANYGMDDHSVYMITETSSGSSPTTVWYDGLGREVHTQTLGFNGEKIFQDNVYDARGLLVSTTPPYEEGKFAGDNSYQVTSQYDDIGRIIELKRPSEDGNSNITRYDYNGLTTTVTDANGRSRSTTTNALNKPARIAEANDASTISHFYDGIGNLRKTDTNGQVIEITYDILGNKSAMKDPAMGYWEYKSNAFGELYWQKDAKSQISIMEYDILGRMVKRSAIDDTASWTYDTALYGKGKLAKEANKSSQTVYTYDMLGRASKTSRTIDGETFTSSLFYDQYSRPMMESYPDNVFIMREYSDTGYLKRISIPKENIWDYSAGQVLVTVQKLAVEVGKLNQQIKAQTSTYLLYIGKATTYQQNADLLDKESGQFSDEAKILRQAAEQLLILAADHKRQMDFLNATATKESTKILKFLKELNGAYQYGENST</sequence>
<dbReference type="InterPro" id="IPR028994">
    <property type="entry name" value="Integrin_alpha_N"/>
</dbReference>
<keyword evidence="3" id="KW-0732">Signal</keyword>
<dbReference type="InterPro" id="IPR013517">
    <property type="entry name" value="FG-GAP"/>
</dbReference>
<keyword evidence="2" id="KW-0964">Secreted</keyword>
<dbReference type="RefSeq" id="WP_236497784.1">
    <property type="nucleotide sequence ID" value="NZ_CP091244.1"/>
</dbReference>
<dbReference type="Pfam" id="PF13517">
    <property type="entry name" value="FG-GAP_3"/>
    <property type="match status" value="1"/>
</dbReference>
<evidence type="ECO:0000256" key="3">
    <source>
        <dbReference type="ARBA" id="ARBA00022729"/>
    </source>
</evidence>
<evidence type="ECO:0000256" key="4">
    <source>
        <dbReference type="ARBA" id="ARBA00023026"/>
    </source>
</evidence>
<name>A0ABY3SY75_9GAMM</name>
<dbReference type="Proteomes" id="UP001054801">
    <property type="component" value="Chromosome"/>
</dbReference>
<accession>A0ABY3SY75</accession>
<evidence type="ECO:0000313" key="6">
    <source>
        <dbReference type="Proteomes" id="UP001054801"/>
    </source>
</evidence>
<comment type="subcellular location">
    <subcellularLocation>
        <location evidence="1">Secreted</location>
    </subcellularLocation>
</comment>
<dbReference type="InterPro" id="IPR003284">
    <property type="entry name" value="Sal_SpvB"/>
</dbReference>
<evidence type="ECO:0008006" key="7">
    <source>
        <dbReference type="Google" id="ProtNLM"/>
    </source>
</evidence>